<dbReference type="EMBL" id="BSYO01000012">
    <property type="protein sequence ID" value="GMH13283.1"/>
    <property type="molecule type" value="Genomic_DNA"/>
</dbReference>
<keyword evidence="2" id="KW-1185">Reference proteome</keyword>
<reference evidence="1" key="1">
    <citation type="submission" date="2023-05" db="EMBL/GenBank/DDBJ databases">
        <title>Nepenthes gracilis genome sequencing.</title>
        <authorList>
            <person name="Fukushima K."/>
        </authorList>
    </citation>
    <scope>NUCLEOTIDE SEQUENCE</scope>
    <source>
        <strain evidence="1">SING2019-196</strain>
    </source>
</reference>
<sequence>MGAHVCCHFNGEASEHQRAATMHSHERKRYERTKVLFSYHRKCFNHAIEKRAFFAYLRVNQKSEEFRWKLLKGIGHGGVGN</sequence>
<name>A0AAD3SL81_NEPGR</name>
<dbReference type="AlphaFoldDB" id="A0AAD3SL81"/>
<gene>
    <name evidence="1" type="ORF">Nepgr_015124</name>
</gene>
<organism evidence="1 2">
    <name type="scientific">Nepenthes gracilis</name>
    <name type="common">Slender pitcher plant</name>
    <dbReference type="NCBI Taxonomy" id="150966"/>
    <lineage>
        <taxon>Eukaryota</taxon>
        <taxon>Viridiplantae</taxon>
        <taxon>Streptophyta</taxon>
        <taxon>Embryophyta</taxon>
        <taxon>Tracheophyta</taxon>
        <taxon>Spermatophyta</taxon>
        <taxon>Magnoliopsida</taxon>
        <taxon>eudicotyledons</taxon>
        <taxon>Gunneridae</taxon>
        <taxon>Pentapetalae</taxon>
        <taxon>Caryophyllales</taxon>
        <taxon>Nepenthaceae</taxon>
        <taxon>Nepenthes</taxon>
    </lineage>
</organism>
<evidence type="ECO:0000313" key="1">
    <source>
        <dbReference type="EMBL" id="GMH13283.1"/>
    </source>
</evidence>
<dbReference type="Proteomes" id="UP001279734">
    <property type="component" value="Unassembled WGS sequence"/>
</dbReference>
<comment type="caution">
    <text evidence="1">The sequence shown here is derived from an EMBL/GenBank/DDBJ whole genome shotgun (WGS) entry which is preliminary data.</text>
</comment>
<accession>A0AAD3SL81</accession>
<protein>
    <submittedName>
        <fullName evidence="1">Uncharacterized protein</fullName>
    </submittedName>
</protein>
<proteinExistence type="predicted"/>
<evidence type="ECO:0000313" key="2">
    <source>
        <dbReference type="Proteomes" id="UP001279734"/>
    </source>
</evidence>